<dbReference type="PANTHER" id="PTHR36984">
    <property type="entry name" value="CRISPR-ASSOCIATED ENDORIBONUCLEASE CAS6 1"/>
    <property type="match status" value="1"/>
</dbReference>
<gene>
    <name evidence="3" type="primary">cas6</name>
    <name evidence="3" type="ORF">HCB06_01475</name>
</gene>
<dbReference type="EMBL" id="JAARXI010000001">
    <property type="protein sequence ID" value="MBC2115277.1"/>
    <property type="molecule type" value="Genomic_DNA"/>
</dbReference>
<accession>A0A7X0YJC0</accession>
<comment type="caution">
    <text evidence="3">The sequence shown here is derived from an EMBL/GenBank/DDBJ whole genome shotgun (WGS) entry which is preliminary data.</text>
</comment>
<dbReference type="GO" id="GO:0051607">
    <property type="term" value="P:defense response to virus"/>
    <property type="evidence" value="ECO:0007669"/>
    <property type="project" value="UniProtKB-KW"/>
</dbReference>
<proteinExistence type="predicted"/>
<dbReference type="Proteomes" id="UP000529446">
    <property type="component" value="Unassembled WGS sequence"/>
</dbReference>
<dbReference type="GO" id="GO:0016788">
    <property type="term" value="F:hydrolase activity, acting on ester bonds"/>
    <property type="evidence" value="ECO:0007669"/>
    <property type="project" value="InterPro"/>
</dbReference>
<dbReference type="PANTHER" id="PTHR36984:SF3">
    <property type="entry name" value="CRISPR-ASSOCIATED ENDORIBONUCLEASE CAS6"/>
    <property type="match status" value="1"/>
</dbReference>
<dbReference type="RefSeq" id="WP_185534903.1">
    <property type="nucleotide sequence ID" value="NZ_JAARXI010000001.1"/>
</dbReference>
<dbReference type="InterPro" id="IPR010156">
    <property type="entry name" value="CRISPR-assoc_prot_Cas6"/>
</dbReference>
<evidence type="ECO:0000259" key="2">
    <source>
        <dbReference type="Pfam" id="PF01881"/>
    </source>
</evidence>
<dbReference type="InterPro" id="IPR045747">
    <property type="entry name" value="CRISPR-assoc_prot_Cas6_N_sf"/>
</dbReference>
<dbReference type="InterPro" id="IPR049435">
    <property type="entry name" value="Cas_Cas6_C"/>
</dbReference>
<name>A0A7X0YJC0_9LIST</name>
<evidence type="ECO:0000313" key="4">
    <source>
        <dbReference type="Proteomes" id="UP000529446"/>
    </source>
</evidence>
<dbReference type="Pfam" id="PF01881">
    <property type="entry name" value="Cas_Cas6_C"/>
    <property type="match status" value="1"/>
</dbReference>
<evidence type="ECO:0000313" key="3">
    <source>
        <dbReference type="EMBL" id="MBC2115277.1"/>
    </source>
</evidence>
<organism evidence="3 4">
    <name type="scientific">Listeria booriae</name>
    <dbReference type="NCBI Taxonomy" id="1552123"/>
    <lineage>
        <taxon>Bacteria</taxon>
        <taxon>Bacillati</taxon>
        <taxon>Bacillota</taxon>
        <taxon>Bacilli</taxon>
        <taxon>Bacillales</taxon>
        <taxon>Listeriaceae</taxon>
        <taxon>Listeria</taxon>
    </lineage>
</organism>
<dbReference type="CDD" id="cd21140">
    <property type="entry name" value="Cas6_I-like"/>
    <property type="match status" value="1"/>
</dbReference>
<protein>
    <submittedName>
        <fullName evidence="3">CRISPR-associated endoribonuclease Cas6</fullName>
    </submittedName>
</protein>
<sequence>MRLKIVCNLDQEEVPLDYRSKIVMLIKSGLIKKHPDVFSDLYDSNKQKEFTFSVYFKDAQFNKNVIIVEGKEVIINFSTGNAKLALPLYNAFTSQMWQKIKISEQCNLQITKVDMVKERDIASGSSVFKTLSPIVCRDHNQETYKDWFYDYSDEEFENILKRNLQSKLEKKYGSFVAEDIKKVSITPINMKKTVVLHYDLYMACSIGLLKIEAPQYMLEYMASSGLGSITGMGFGMLEQV</sequence>
<feature type="domain" description="CRISPR associated protein Cas6 C-terminal" evidence="2">
    <location>
        <begin position="117"/>
        <end position="238"/>
    </location>
</feature>
<reference evidence="3 4" key="1">
    <citation type="submission" date="2020-03" db="EMBL/GenBank/DDBJ databases">
        <title>Soil Listeria distribution.</title>
        <authorList>
            <person name="Liao J."/>
            <person name="Wiedmann M."/>
        </authorList>
    </citation>
    <scope>NUCLEOTIDE SEQUENCE [LARGE SCALE GENOMIC DNA]</scope>
    <source>
        <strain evidence="3 4">FSL L7-0360</strain>
    </source>
</reference>
<dbReference type="NCBIfam" id="TIGR01877">
    <property type="entry name" value="cas_cas6"/>
    <property type="match status" value="1"/>
</dbReference>
<evidence type="ECO:0000256" key="1">
    <source>
        <dbReference type="ARBA" id="ARBA00023118"/>
    </source>
</evidence>
<keyword evidence="1" id="KW-0051">Antiviral defense</keyword>
<dbReference type="AlphaFoldDB" id="A0A7X0YJC0"/>
<dbReference type="Gene3D" id="3.30.70.1890">
    <property type="match status" value="1"/>
</dbReference>
<dbReference type="Gene3D" id="3.30.70.1900">
    <property type="match status" value="1"/>
</dbReference>